<evidence type="ECO:0000313" key="5">
    <source>
        <dbReference type="EMBL" id="ASJ08643.1"/>
    </source>
</evidence>
<dbReference type="SUPFAM" id="SSF51905">
    <property type="entry name" value="FAD/NAD(P)-binding domain"/>
    <property type="match status" value="1"/>
</dbReference>
<evidence type="ECO:0000313" key="6">
    <source>
        <dbReference type="Proteomes" id="UP000250125"/>
    </source>
</evidence>
<dbReference type="PRINTS" id="PR00411">
    <property type="entry name" value="PNDRDTASEI"/>
</dbReference>
<dbReference type="Pfam" id="PF07992">
    <property type="entry name" value="Pyr_redox_2"/>
    <property type="match status" value="1"/>
</dbReference>
<reference evidence="5 6" key="1">
    <citation type="submission" date="2016-04" db="EMBL/GenBank/DDBJ databases">
        <title>Complete genome sequence of Thermococcus siculi type strain RG-20.</title>
        <authorList>
            <person name="Oger P.M."/>
        </authorList>
    </citation>
    <scope>NUCLEOTIDE SEQUENCE [LARGE SCALE GENOMIC DNA]</scope>
    <source>
        <strain evidence="5 6">RG-20</strain>
    </source>
</reference>
<dbReference type="AlphaFoldDB" id="A0A2Z2MWV6"/>
<feature type="domain" description="FAD/NAD(P)-binding" evidence="4">
    <location>
        <begin position="5"/>
        <end position="276"/>
    </location>
</feature>
<dbReference type="PRINTS" id="PR00368">
    <property type="entry name" value="FADPNR"/>
</dbReference>
<organism evidence="5 6">
    <name type="scientific">Thermococcus siculi</name>
    <dbReference type="NCBI Taxonomy" id="72803"/>
    <lineage>
        <taxon>Archaea</taxon>
        <taxon>Methanobacteriati</taxon>
        <taxon>Methanobacteriota</taxon>
        <taxon>Thermococci</taxon>
        <taxon>Thermococcales</taxon>
        <taxon>Thermococcaceae</taxon>
        <taxon>Thermococcus</taxon>
    </lineage>
</organism>
<comment type="cofactor">
    <cofactor evidence="1">
        <name>FAD</name>
        <dbReference type="ChEBI" id="CHEBI:57692"/>
    </cofactor>
</comment>
<evidence type="ECO:0000256" key="2">
    <source>
        <dbReference type="ARBA" id="ARBA00022630"/>
    </source>
</evidence>
<keyword evidence="2" id="KW-0285">Flavoprotein</keyword>
<dbReference type="Gene3D" id="3.50.50.60">
    <property type="entry name" value="FAD/NAD(P)-binding domain"/>
    <property type="match status" value="2"/>
</dbReference>
<dbReference type="EMBL" id="CP015103">
    <property type="protein sequence ID" value="ASJ08643.1"/>
    <property type="molecule type" value="Genomic_DNA"/>
</dbReference>
<evidence type="ECO:0000256" key="3">
    <source>
        <dbReference type="ARBA" id="ARBA00022827"/>
    </source>
</evidence>
<dbReference type="OrthoDB" id="27922at2157"/>
<protein>
    <recommendedName>
        <fullName evidence="4">FAD/NAD(P)-binding domain-containing protein</fullName>
    </recommendedName>
</protein>
<dbReference type="GO" id="GO:0016491">
    <property type="term" value="F:oxidoreductase activity"/>
    <property type="evidence" value="ECO:0007669"/>
    <property type="project" value="InterPro"/>
</dbReference>
<keyword evidence="3" id="KW-0274">FAD</keyword>
<proteinExistence type="predicted"/>
<evidence type="ECO:0000259" key="4">
    <source>
        <dbReference type="Pfam" id="PF07992"/>
    </source>
</evidence>
<keyword evidence="6" id="KW-1185">Reference proteome</keyword>
<dbReference type="RefSeq" id="WP_088855881.1">
    <property type="nucleotide sequence ID" value="NZ_CP015103.1"/>
</dbReference>
<dbReference type="KEGG" id="tsl:A3L11_05135"/>
<gene>
    <name evidence="5" type="ORF">A3L11_05135</name>
</gene>
<dbReference type="InterPro" id="IPR023753">
    <property type="entry name" value="FAD/NAD-binding_dom"/>
</dbReference>
<dbReference type="InterPro" id="IPR050260">
    <property type="entry name" value="FAD-bd_OxRdtase"/>
</dbReference>
<dbReference type="PANTHER" id="PTHR43429:SF3">
    <property type="entry name" value="NITRITE REDUCTASE [NAD(P)H]"/>
    <property type="match status" value="1"/>
</dbReference>
<sequence length="397" mass="42741">MSPGRTVIIGGGVGGIYTAMNLIKEGVEPGEITLIAREWPPYTRHRLAEFLMSKASFESIALKLAGKLETMGVEVLAGAEALSLNPKERRVTVRLNGRTLEVSFTNLVIATGGRPAVPPIPGVNLRGVISFYGVKDVEFLESLLPEEDVVVVGAGLVGLTAAVALRRRGHGVTVVEAKERVLPGLLEPELSEFVEEYLRREGIEVLTSTLVKGIDGRERVEAVELSDGRSLRAGAVVLATGMRPNSALLRDDGRAIEVDERGETAIPGIYALGDCAMSKDFVTGKFTYRPLGFVAAHYSKVVAGAIVGKRVEDRGVIPTIYEKVGSIEVYKIGLGKGEAEGLGLSTEAEVYEGEKWKEASIFDSEGRLVGWQRVQMGHFHSIDSANAYLTIRGMHGE</sequence>
<dbReference type="Proteomes" id="UP000250125">
    <property type="component" value="Chromosome"/>
</dbReference>
<accession>A0A2Z2MWV6</accession>
<dbReference type="InterPro" id="IPR036188">
    <property type="entry name" value="FAD/NAD-bd_sf"/>
</dbReference>
<evidence type="ECO:0000256" key="1">
    <source>
        <dbReference type="ARBA" id="ARBA00001974"/>
    </source>
</evidence>
<name>A0A2Z2MWV6_9EURY</name>
<dbReference type="GeneID" id="33317599"/>
<dbReference type="PANTHER" id="PTHR43429">
    <property type="entry name" value="PYRIDINE NUCLEOTIDE-DISULFIDE OXIDOREDUCTASE DOMAIN-CONTAINING"/>
    <property type="match status" value="1"/>
</dbReference>